<proteinExistence type="predicted"/>
<name>A0A1L8R7K9_9ENTE</name>
<dbReference type="PANTHER" id="PTHR30385">
    <property type="entry name" value="SIGMA FACTOR F FLAGELLAR"/>
    <property type="match status" value="1"/>
</dbReference>
<dbReference type="NCBIfam" id="TIGR02937">
    <property type="entry name" value="sigma70-ECF"/>
    <property type="match status" value="1"/>
</dbReference>
<sequence length="221" mass="26052">MLRISPSDETGWAFFRGTVKKQETLGGGIKMISTDFNPQAVLAQMEVFDRLFYEYRPVIYKVMGRYYLRDFDYDDWLQEGRISFFYSLYYYDRSRGVSFGTFFKTNFENKIKSELRKQGAYKRKGMVEAISLEEKIAQEGPDFLVAYNESIVLAEEQLLLEEGLWETFRLLSGLEADVLKAYLRGEHLDYYAYKTAVSYQKISCALERARRKLRKYVKIIS</sequence>
<protein>
    <recommendedName>
        <fullName evidence="5">RNA polymerase sigma-70 region 2 domain-containing protein</fullName>
    </recommendedName>
</protein>
<evidence type="ECO:0000313" key="6">
    <source>
        <dbReference type="EMBL" id="OJG15739.1"/>
    </source>
</evidence>
<keyword evidence="4" id="KW-0804">Transcription</keyword>
<feature type="domain" description="RNA polymerase sigma-70 region 2" evidence="5">
    <location>
        <begin position="52"/>
        <end position="119"/>
    </location>
</feature>
<keyword evidence="2" id="KW-0731">Sigma factor</keyword>
<dbReference type="AlphaFoldDB" id="A0A1L8R7K9"/>
<organism evidence="6 7">
    <name type="scientific">Enterococcus canintestini</name>
    <dbReference type="NCBI Taxonomy" id="317010"/>
    <lineage>
        <taxon>Bacteria</taxon>
        <taxon>Bacillati</taxon>
        <taxon>Bacillota</taxon>
        <taxon>Bacilli</taxon>
        <taxon>Lactobacillales</taxon>
        <taxon>Enterococcaceae</taxon>
        <taxon>Enterococcus</taxon>
    </lineage>
</organism>
<accession>A0A1L8R7K9</accession>
<evidence type="ECO:0000256" key="2">
    <source>
        <dbReference type="ARBA" id="ARBA00023082"/>
    </source>
</evidence>
<dbReference type="Proteomes" id="UP000182835">
    <property type="component" value="Unassembled WGS sequence"/>
</dbReference>
<dbReference type="Pfam" id="PF04542">
    <property type="entry name" value="Sigma70_r2"/>
    <property type="match status" value="1"/>
</dbReference>
<dbReference type="GO" id="GO:0016987">
    <property type="term" value="F:sigma factor activity"/>
    <property type="evidence" value="ECO:0007669"/>
    <property type="project" value="UniProtKB-KW"/>
</dbReference>
<dbReference type="InterPro" id="IPR007627">
    <property type="entry name" value="RNA_pol_sigma70_r2"/>
</dbReference>
<dbReference type="PANTHER" id="PTHR30385:SF1">
    <property type="entry name" value="RNA POLYMERASE SIGMA-H FACTOR"/>
    <property type="match status" value="1"/>
</dbReference>
<keyword evidence="3" id="KW-0238">DNA-binding</keyword>
<comment type="caution">
    <text evidence="6">The sequence shown here is derived from an EMBL/GenBank/DDBJ whole genome shotgun (WGS) entry which is preliminary data.</text>
</comment>
<dbReference type="Gene3D" id="1.10.1740.10">
    <property type="match status" value="1"/>
</dbReference>
<evidence type="ECO:0000313" key="7">
    <source>
        <dbReference type="Proteomes" id="UP000182835"/>
    </source>
</evidence>
<gene>
    <name evidence="6" type="ORF">RU96_GL002044</name>
</gene>
<dbReference type="InterPro" id="IPR013325">
    <property type="entry name" value="RNA_pol_sigma_r2"/>
</dbReference>
<evidence type="ECO:0000256" key="1">
    <source>
        <dbReference type="ARBA" id="ARBA00023015"/>
    </source>
</evidence>
<dbReference type="SUPFAM" id="SSF88946">
    <property type="entry name" value="Sigma2 domain of RNA polymerase sigma factors"/>
    <property type="match status" value="1"/>
</dbReference>
<evidence type="ECO:0000256" key="4">
    <source>
        <dbReference type="ARBA" id="ARBA00023163"/>
    </source>
</evidence>
<dbReference type="STRING" id="317010.RU96_GL002044"/>
<evidence type="ECO:0000256" key="3">
    <source>
        <dbReference type="ARBA" id="ARBA00023125"/>
    </source>
</evidence>
<dbReference type="EMBL" id="JXKG01000005">
    <property type="protein sequence ID" value="OJG15739.1"/>
    <property type="molecule type" value="Genomic_DNA"/>
</dbReference>
<evidence type="ECO:0000259" key="5">
    <source>
        <dbReference type="Pfam" id="PF04542"/>
    </source>
</evidence>
<keyword evidence="1" id="KW-0805">Transcription regulation</keyword>
<reference evidence="6 7" key="1">
    <citation type="submission" date="2014-12" db="EMBL/GenBank/DDBJ databases">
        <title>Draft genome sequences of 29 type strains of Enterococci.</title>
        <authorList>
            <person name="Zhong Z."/>
            <person name="Sun Z."/>
            <person name="Liu W."/>
            <person name="Zhang W."/>
            <person name="Zhang H."/>
        </authorList>
    </citation>
    <scope>NUCLEOTIDE SEQUENCE [LARGE SCALE GENOMIC DNA]</scope>
    <source>
        <strain evidence="6 7">DSM 21207</strain>
    </source>
</reference>
<dbReference type="GO" id="GO:0006352">
    <property type="term" value="P:DNA-templated transcription initiation"/>
    <property type="evidence" value="ECO:0007669"/>
    <property type="project" value="InterPro"/>
</dbReference>
<dbReference type="InterPro" id="IPR014284">
    <property type="entry name" value="RNA_pol_sigma-70_dom"/>
</dbReference>
<dbReference type="GO" id="GO:0003677">
    <property type="term" value="F:DNA binding"/>
    <property type="evidence" value="ECO:0007669"/>
    <property type="project" value="UniProtKB-KW"/>
</dbReference>